<evidence type="ECO:0000313" key="1">
    <source>
        <dbReference type="EMBL" id="KAI3932264.1"/>
    </source>
</evidence>
<protein>
    <submittedName>
        <fullName evidence="1">Uncharacterized protein</fullName>
    </submittedName>
</protein>
<dbReference type="Proteomes" id="UP001202328">
    <property type="component" value="Unassembled WGS sequence"/>
</dbReference>
<proteinExistence type="predicted"/>
<reference evidence="1" key="1">
    <citation type="submission" date="2022-04" db="EMBL/GenBank/DDBJ databases">
        <title>A functionally conserved STORR gene fusion in Papaver species that diverged 16.8 million years ago.</title>
        <authorList>
            <person name="Catania T."/>
        </authorList>
    </citation>
    <scope>NUCLEOTIDE SEQUENCE</scope>
    <source>
        <strain evidence="1">S-188037</strain>
    </source>
</reference>
<feature type="non-terminal residue" evidence="1">
    <location>
        <position position="1"/>
    </location>
</feature>
<feature type="non-terminal residue" evidence="1">
    <location>
        <position position="71"/>
    </location>
</feature>
<name>A0AAD4T218_9MAGN</name>
<keyword evidence="2" id="KW-1185">Reference proteome</keyword>
<dbReference type="AlphaFoldDB" id="A0AAD4T218"/>
<accession>A0AAD4T218</accession>
<dbReference type="EMBL" id="JAJJMB010007077">
    <property type="protein sequence ID" value="KAI3932264.1"/>
    <property type="molecule type" value="Genomic_DNA"/>
</dbReference>
<gene>
    <name evidence="1" type="ORF">MKW98_024984</name>
</gene>
<comment type="caution">
    <text evidence="1">The sequence shown here is derived from an EMBL/GenBank/DDBJ whole genome shotgun (WGS) entry which is preliminary data.</text>
</comment>
<organism evidence="1 2">
    <name type="scientific">Papaver atlanticum</name>
    <dbReference type="NCBI Taxonomy" id="357466"/>
    <lineage>
        <taxon>Eukaryota</taxon>
        <taxon>Viridiplantae</taxon>
        <taxon>Streptophyta</taxon>
        <taxon>Embryophyta</taxon>
        <taxon>Tracheophyta</taxon>
        <taxon>Spermatophyta</taxon>
        <taxon>Magnoliopsida</taxon>
        <taxon>Ranunculales</taxon>
        <taxon>Papaveraceae</taxon>
        <taxon>Papaveroideae</taxon>
        <taxon>Papaver</taxon>
    </lineage>
</organism>
<sequence length="71" mass="8252">IRRKVMTMMADRHQDGANIMTPLTPEYEEKLAALQDEGLAWQVLVASPTVFEVFSKRTHRVDLEYQTCTRQ</sequence>
<evidence type="ECO:0000313" key="2">
    <source>
        <dbReference type="Proteomes" id="UP001202328"/>
    </source>
</evidence>